<reference evidence="2 3" key="1">
    <citation type="submission" date="2019-03" db="EMBL/GenBank/DDBJ databases">
        <title>Genomic Encyclopedia of Archaeal and Bacterial Type Strains, Phase II (KMG-II): from individual species to whole genera.</title>
        <authorList>
            <person name="Goeker M."/>
        </authorList>
    </citation>
    <scope>NUCLEOTIDE SEQUENCE [LARGE SCALE GENOMIC DNA]</scope>
    <source>
        <strain evidence="2 3">DSM 24782</strain>
    </source>
</reference>
<accession>A0A4R7FP40</accession>
<dbReference type="OrthoDB" id="8132905at2"/>
<proteinExistence type="predicted"/>
<dbReference type="InterPro" id="IPR006311">
    <property type="entry name" value="TAT_signal"/>
</dbReference>
<dbReference type="NCBIfam" id="TIGR03767">
    <property type="entry name" value="P_acnes_RR"/>
    <property type="match status" value="1"/>
</dbReference>
<dbReference type="InterPro" id="IPR029052">
    <property type="entry name" value="Metallo-depent_PP-like"/>
</dbReference>
<evidence type="ECO:0000313" key="3">
    <source>
        <dbReference type="Proteomes" id="UP000295344"/>
    </source>
</evidence>
<dbReference type="InterPro" id="IPR022506">
    <property type="entry name" value="Metallophosphoesterase_PPA1498"/>
</dbReference>
<comment type="caution">
    <text evidence="2">The sequence shown here is derived from an EMBL/GenBank/DDBJ whole genome shotgun (WGS) entry which is preliminary data.</text>
</comment>
<dbReference type="Proteomes" id="UP000295344">
    <property type="component" value="Unassembled WGS sequence"/>
</dbReference>
<evidence type="ECO:0000313" key="2">
    <source>
        <dbReference type="EMBL" id="TDS79500.1"/>
    </source>
</evidence>
<evidence type="ECO:0000256" key="1">
    <source>
        <dbReference type="SAM" id="MobiDB-lite"/>
    </source>
</evidence>
<dbReference type="RefSeq" id="WP_133763740.1">
    <property type="nucleotide sequence ID" value="NZ_BAAARP010000001.1"/>
</dbReference>
<organism evidence="2 3">
    <name type="scientific">Amnibacterium kyonggiense</name>
    <dbReference type="NCBI Taxonomy" id="595671"/>
    <lineage>
        <taxon>Bacteria</taxon>
        <taxon>Bacillati</taxon>
        <taxon>Actinomycetota</taxon>
        <taxon>Actinomycetes</taxon>
        <taxon>Micrococcales</taxon>
        <taxon>Microbacteriaceae</taxon>
        <taxon>Amnibacterium</taxon>
    </lineage>
</organism>
<protein>
    <submittedName>
        <fullName evidence="2">Metallophosphoesterase (TIGR03767 family)</fullName>
    </submittedName>
</protein>
<dbReference type="SUPFAM" id="SSF56300">
    <property type="entry name" value="Metallo-dependent phosphatases"/>
    <property type="match status" value="1"/>
</dbReference>
<dbReference type="Gene3D" id="3.60.21.10">
    <property type="match status" value="1"/>
</dbReference>
<keyword evidence="3" id="KW-1185">Reference proteome</keyword>
<sequence>MERANPHLVDEHENGIAADGVTRRGALTAGAVAAVAAGGITIGTAGSAEAATSSASRTTLARTLLRGTPNAAGYRKHVTGPGEPYTLRTELGGTARSGRAARRRTVAAFVQFTDVHIQDTQSPARFEFLDRASDSASEIPFQAAYRPHEMLSTQVAEATVQAVRALKTGPATGMPLQFAVTTGDTTDNCQLNELRWTIGALDGGRVVPDSGLIGTFEGVADADPVHYDTHYWHPGGTPAGLRDDEFRAQHGFPTVPGLLQAAIRPFRFTGLGMPWLTVHGNHDGLLTGNFPVSAALNAVAVGPLKPVALPDGMTPVQFAEELIADPGQAAAVIGALPARIVTPDASRRLISRREFVAEHFRTAGTPSGHGLTATNRDAGTAYYVHDTATPDGRRLRLVVLDTVNENGEADGSLDATQFAWLTATLAAHPERLTVVVSHHTGDTMDNPLLATGGDPSPRILGQQVIDALLAHPQVILWVNGHTHLNAVTPRPRTTGTGGFWEVTTASHIDWPEQVRTIEIADNRDGTLSVFGTIIDSAAAPVWNGRTDSPLALAALSRELAANDPQEAARPTAGVDGLRGAKADRNVELLIPTPAGVLL</sequence>
<dbReference type="AlphaFoldDB" id="A0A4R7FP40"/>
<feature type="region of interest" description="Disordered" evidence="1">
    <location>
        <begin position="71"/>
        <end position="99"/>
    </location>
</feature>
<dbReference type="PROSITE" id="PS51318">
    <property type="entry name" value="TAT"/>
    <property type="match status" value="1"/>
</dbReference>
<dbReference type="EMBL" id="SOAM01000001">
    <property type="protein sequence ID" value="TDS79500.1"/>
    <property type="molecule type" value="Genomic_DNA"/>
</dbReference>
<gene>
    <name evidence="2" type="ORF">CLV52_0029</name>
</gene>
<name>A0A4R7FP40_9MICO</name>